<accession>A0AA39HEU7</accession>
<dbReference type="InterPro" id="IPR043128">
    <property type="entry name" value="Rev_trsase/Diguanyl_cyclase"/>
</dbReference>
<reference evidence="1" key="1">
    <citation type="submission" date="2023-06" db="EMBL/GenBank/DDBJ databases">
        <title>Genomic analysis of the entomopathogenic nematode Steinernema hermaphroditum.</title>
        <authorList>
            <person name="Schwarz E.M."/>
            <person name="Heppert J.K."/>
            <person name="Baniya A."/>
            <person name="Schwartz H.T."/>
            <person name="Tan C.-H."/>
            <person name="Antoshechkin I."/>
            <person name="Sternberg P.W."/>
            <person name="Goodrich-Blair H."/>
            <person name="Dillman A.R."/>
        </authorList>
    </citation>
    <scope>NUCLEOTIDE SEQUENCE</scope>
    <source>
        <strain evidence="1">PS9179</strain>
        <tissue evidence="1">Whole animal</tissue>
    </source>
</reference>
<sequence length="206" mass="23377">MSCFDMKSGYNHVDIRQEDRTFLGIEWEGEYFVFNVLPFGLAPAPMIFTKFGLCCINGIDNQAAVSIVNKGSPIEKLHELAEDIFDFMESIGSELDPIWVPRDSNVLADEASRLLDRDDWGIRKEIFDFCVQQWGQPSLEAYADIGSEGVDGFASSWNNEFVWAVPPPRLVPQGSVIFTPSTYENSTFNEPYSHFPFCFLYINCVL</sequence>
<dbReference type="InterPro" id="IPR043502">
    <property type="entry name" value="DNA/RNA_pol_sf"/>
</dbReference>
<dbReference type="PANTHER" id="PTHR33050:SF7">
    <property type="entry name" value="RIBONUCLEASE H"/>
    <property type="match status" value="1"/>
</dbReference>
<dbReference type="EMBL" id="JAUCMV010000004">
    <property type="protein sequence ID" value="KAK0404558.1"/>
    <property type="molecule type" value="Genomic_DNA"/>
</dbReference>
<keyword evidence="2" id="KW-1185">Reference proteome</keyword>
<dbReference type="Gene3D" id="3.10.10.10">
    <property type="entry name" value="HIV Type 1 Reverse Transcriptase, subunit A, domain 1"/>
    <property type="match status" value="1"/>
</dbReference>
<comment type="caution">
    <text evidence="1">The sequence shown here is derived from an EMBL/GenBank/DDBJ whole genome shotgun (WGS) entry which is preliminary data.</text>
</comment>
<dbReference type="Gene3D" id="3.30.70.270">
    <property type="match status" value="1"/>
</dbReference>
<dbReference type="SUPFAM" id="SSF56672">
    <property type="entry name" value="DNA/RNA polymerases"/>
    <property type="match status" value="1"/>
</dbReference>
<dbReference type="AlphaFoldDB" id="A0AA39HEU7"/>
<organism evidence="1 2">
    <name type="scientific">Steinernema hermaphroditum</name>
    <dbReference type="NCBI Taxonomy" id="289476"/>
    <lineage>
        <taxon>Eukaryota</taxon>
        <taxon>Metazoa</taxon>
        <taxon>Ecdysozoa</taxon>
        <taxon>Nematoda</taxon>
        <taxon>Chromadorea</taxon>
        <taxon>Rhabditida</taxon>
        <taxon>Tylenchina</taxon>
        <taxon>Panagrolaimomorpha</taxon>
        <taxon>Strongyloidoidea</taxon>
        <taxon>Steinernematidae</taxon>
        <taxon>Steinernema</taxon>
    </lineage>
</organism>
<proteinExistence type="predicted"/>
<evidence type="ECO:0000313" key="1">
    <source>
        <dbReference type="EMBL" id="KAK0404558.1"/>
    </source>
</evidence>
<dbReference type="Proteomes" id="UP001175271">
    <property type="component" value="Unassembled WGS sequence"/>
</dbReference>
<evidence type="ECO:0000313" key="2">
    <source>
        <dbReference type="Proteomes" id="UP001175271"/>
    </source>
</evidence>
<gene>
    <name evidence="1" type="ORF">QR680_017510</name>
</gene>
<dbReference type="PANTHER" id="PTHR33050">
    <property type="entry name" value="REVERSE TRANSCRIPTASE DOMAIN-CONTAINING PROTEIN"/>
    <property type="match status" value="1"/>
</dbReference>
<evidence type="ECO:0008006" key="3">
    <source>
        <dbReference type="Google" id="ProtNLM"/>
    </source>
</evidence>
<protein>
    <recommendedName>
        <fullName evidence="3">Reverse transcriptase domain-containing protein</fullName>
    </recommendedName>
</protein>
<name>A0AA39HEU7_9BILA</name>
<dbReference type="InterPro" id="IPR052055">
    <property type="entry name" value="Hepadnavirus_pol/RT"/>
</dbReference>